<name>A0A4C1V9F3_EUMVA</name>
<sequence length="227" mass="25664">MRLATDDTIEQYGANTKQNNYICPSPRPDFHTPLSGIDHWPQESYLLSGRWEPLKVHSHTTLGRNAVVGRAVVARVSLVLNGGALNFTIYISKSKTSSEDVPKDQEGQLAISVYVRYLGTIDKRACKSPNILWWLVARHARGNGDRECSWATWSPLPMDTPDPSGVTIALPATRLDIKPESVWNWYVHRPRDPEPLSPRKPPRADEAPAFLRVRWYTPIFAMACLMF</sequence>
<comment type="caution">
    <text evidence="1">The sequence shown here is derived from an EMBL/GenBank/DDBJ whole genome shotgun (WGS) entry which is preliminary data.</text>
</comment>
<keyword evidence="2" id="KW-1185">Reference proteome</keyword>
<protein>
    <submittedName>
        <fullName evidence="1">Uncharacterized protein</fullName>
    </submittedName>
</protein>
<accession>A0A4C1V9F3</accession>
<proteinExistence type="predicted"/>
<evidence type="ECO:0000313" key="2">
    <source>
        <dbReference type="Proteomes" id="UP000299102"/>
    </source>
</evidence>
<dbReference type="AlphaFoldDB" id="A0A4C1V9F3"/>
<evidence type="ECO:0000313" key="1">
    <source>
        <dbReference type="EMBL" id="GBP34917.1"/>
    </source>
</evidence>
<dbReference type="EMBL" id="BGZK01000296">
    <property type="protein sequence ID" value="GBP34917.1"/>
    <property type="molecule type" value="Genomic_DNA"/>
</dbReference>
<dbReference type="Proteomes" id="UP000299102">
    <property type="component" value="Unassembled WGS sequence"/>
</dbReference>
<reference evidence="1 2" key="1">
    <citation type="journal article" date="2019" name="Commun. Biol.">
        <title>The bagworm genome reveals a unique fibroin gene that provides high tensile strength.</title>
        <authorList>
            <person name="Kono N."/>
            <person name="Nakamura H."/>
            <person name="Ohtoshi R."/>
            <person name="Tomita M."/>
            <person name="Numata K."/>
            <person name="Arakawa K."/>
        </authorList>
    </citation>
    <scope>NUCLEOTIDE SEQUENCE [LARGE SCALE GENOMIC DNA]</scope>
</reference>
<gene>
    <name evidence="1" type="ORF">EVAR_26507_1</name>
</gene>
<organism evidence="1 2">
    <name type="scientific">Eumeta variegata</name>
    <name type="common">Bagworm moth</name>
    <name type="synonym">Eumeta japonica</name>
    <dbReference type="NCBI Taxonomy" id="151549"/>
    <lineage>
        <taxon>Eukaryota</taxon>
        <taxon>Metazoa</taxon>
        <taxon>Ecdysozoa</taxon>
        <taxon>Arthropoda</taxon>
        <taxon>Hexapoda</taxon>
        <taxon>Insecta</taxon>
        <taxon>Pterygota</taxon>
        <taxon>Neoptera</taxon>
        <taxon>Endopterygota</taxon>
        <taxon>Lepidoptera</taxon>
        <taxon>Glossata</taxon>
        <taxon>Ditrysia</taxon>
        <taxon>Tineoidea</taxon>
        <taxon>Psychidae</taxon>
        <taxon>Oiketicinae</taxon>
        <taxon>Eumeta</taxon>
    </lineage>
</organism>